<reference evidence="1" key="1">
    <citation type="journal article" date="2020" name="G3 (Bethesda)">
        <title>High-Quality Assemblies for Three Invasive Social Wasps from the &lt;i&gt;Vespula&lt;/i&gt; Genus.</title>
        <authorList>
            <person name="Harrop T.W.R."/>
            <person name="Guhlin J."/>
            <person name="McLaughlin G.M."/>
            <person name="Permina E."/>
            <person name="Stockwell P."/>
            <person name="Gilligan J."/>
            <person name="Le Lec M.F."/>
            <person name="Gruber M.A.M."/>
            <person name="Quinn O."/>
            <person name="Lovegrove M."/>
            <person name="Duncan E.J."/>
            <person name="Remnant E.J."/>
            <person name="Van Eeckhoven J."/>
            <person name="Graham B."/>
            <person name="Knapp R.A."/>
            <person name="Langford K.W."/>
            <person name="Kronenberg Z."/>
            <person name="Press M.O."/>
            <person name="Eacker S.M."/>
            <person name="Wilson-Rankin E.E."/>
            <person name="Purcell J."/>
            <person name="Lester P.J."/>
            <person name="Dearden P.K."/>
        </authorList>
    </citation>
    <scope>NUCLEOTIDE SEQUENCE</scope>
    <source>
        <strain evidence="1">Volc-1</strain>
    </source>
</reference>
<accession>A0A834NQF1</accession>
<protein>
    <submittedName>
        <fullName evidence="1">Uncharacterized protein</fullName>
    </submittedName>
</protein>
<proteinExistence type="predicted"/>
<keyword evidence="2" id="KW-1185">Reference proteome</keyword>
<evidence type="ECO:0000313" key="2">
    <source>
        <dbReference type="Proteomes" id="UP000600918"/>
    </source>
</evidence>
<organism evidence="1 2">
    <name type="scientific">Vespula pensylvanica</name>
    <name type="common">Western yellow jacket</name>
    <name type="synonym">Wasp</name>
    <dbReference type="NCBI Taxonomy" id="30213"/>
    <lineage>
        <taxon>Eukaryota</taxon>
        <taxon>Metazoa</taxon>
        <taxon>Ecdysozoa</taxon>
        <taxon>Arthropoda</taxon>
        <taxon>Hexapoda</taxon>
        <taxon>Insecta</taxon>
        <taxon>Pterygota</taxon>
        <taxon>Neoptera</taxon>
        <taxon>Endopterygota</taxon>
        <taxon>Hymenoptera</taxon>
        <taxon>Apocrita</taxon>
        <taxon>Aculeata</taxon>
        <taxon>Vespoidea</taxon>
        <taxon>Vespidae</taxon>
        <taxon>Vespinae</taxon>
        <taxon>Vespula</taxon>
    </lineage>
</organism>
<dbReference type="AlphaFoldDB" id="A0A834NQF1"/>
<gene>
    <name evidence="1" type="ORF">H0235_012138</name>
</gene>
<evidence type="ECO:0000313" key="1">
    <source>
        <dbReference type="EMBL" id="KAF7415546.1"/>
    </source>
</evidence>
<name>A0A834NQF1_VESPE</name>
<sequence>MAMANGGESLYERFDRRSVVSGRFKEIYTIRPTPSFCSRMKSPGVSAAREFALSRLVHFTKSLSTHPPYFEIAKEEGSNLGFAALPGIIVALTLRRSFSSVAILDNARFSRLKREAKGRVFKVLARGVVDDDKISKDKSNALTGKRLTAEGYNRFIVLKFLNERTSGNEQVEINCSMSLTTLKTAKTSIDPPESLRRSSLKISVVLGLSANNDEAIRPPRTTTTLLLCRLEGRQWWL</sequence>
<dbReference type="EMBL" id="JACSDY010000011">
    <property type="protein sequence ID" value="KAF7415546.1"/>
    <property type="molecule type" value="Genomic_DNA"/>
</dbReference>
<dbReference type="Proteomes" id="UP000600918">
    <property type="component" value="Unassembled WGS sequence"/>
</dbReference>
<comment type="caution">
    <text evidence="1">The sequence shown here is derived from an EMBL/GenBank/DDBJ whole genome shotgun (WGS) entry which is preliminary data.</text>
</comment>